<keyword evidence="2" id="KW-1185">Reference proteome</keyword>
<name>A0A1G9AKR6_9RHOB</name>
<dbReference type="Pfam" id="PF06821">
    <property type="entry name" value="Ser_hydrolase"/>
    <property type="match status" value="1"/>
</dbReference>
<gene>
    <name evidence="1" type="ORF">SAMN04488026_103621</name>
</gene>
<dbReference type="InterPro" id="IPR029058">
    <property type="entry name" value="AB_hydrolase_fold"/>
</dbReference>
<dbReference type="RefSeq" id="WP_093158535.1">
    <property type="nucleotide sequence ID" value="NZ_FNEK01000036.1"/>
</dbReference>
<dbReference type="Proteomes" id="UP000199382">
    <property type="component" value="Unassembled WGS sequence"/>
</dbReference>
<sequence>MSPIRNPEAIETLEGHIENYDLVLVPGFKNSSAEHWQTMWEEKTPLFSRISMSRWDIRDIHNWIDAINRRLTECEKPVILIGHSLGALASACVLAENPPNVAGAMFVAPAEPMRFEAEEIIPRSRLDRPTVLVASHDDQLISLDRTKQLAAYWGSEWVDLGPAGHINAESGFGRWPYGLTILVDLVERIEGNI</sequence>
<dbReference type="InterPro" id="IPR010662">
    <property type="entry name" value="RBBP9/YdeN"/>
</dbReference>
<dbReference type="AlphaFoldDB" id="A0A1G9AKR6"/>
<organism evidence="1 2">
    <name type="scientific">Aliiruegeria lutimaris</name>
    <dbReference type="NCBI Taxonomy" id="571298"/>
    <lineage>
        <taxon>Bacteria</taxon>
        <taxon>Pseudomonadati</taxon>
        <taxon>Pseudomonadota</taxon>
        <taxon>Alphaproteobacteria</taxon>
        <taxon>Rhodobacterales</taxon>
        <taxon>Roseobacteraceae</taxon>
        <taxon>Aliiruegeria</taxon>
    </lineage>
</organism>
<evidence type="ECO:0000313" key="2">
    <source>
        <dbReference type="Proteomes" id="UP000199382"/>
    </source>
</evidence>
<dbReference type="STRING" id="571298.SAMN04488026_103621"/>
<dbReference type="EMBL" id="FNEK01000036">
    <property type="protein sequence ID" value="SDK27932.1"/>
    <property type="molecule type" value="Genomic_DNA"/>
</dbReference>
<evidence type="ECO:0000313" key="1">
    <source>
        <dbReference type="EMBL" id="SDK27932.1"/>
    </source>
</evidence>
<accession>A0A1G9AKR6</accession>
<dbReference type="GO" id="GO:0016787">
    <property type="term" value="F:hydrolase activity"/>
    <property type="evidence" value="ECO:0007669"/>
    <property type="project" value="InterPro"/>
</dbReference>
<reference evidence="1 2" key="1">
    <citation type="submission" date="2016-10" db="EMBL/GenBank/DDBJ databases">
        <authorList>
            <person name="de Groot N.N."/>
        </authorList>
    </citation>
    <scope>NUCLEOTIDE SEQUENCE [LARGE SCALE GENOMIC DNA]</scope>
    <source>
        <strain evidence="1 2">DSM 25294</strain>
    </source>
</reference>
<dbReference type="Gene3D" id="3.40.50.1820">
    <property type="entry name" value="alpha/beta hydrolase"/>
    <property type="match status" value="1"/>
</dbReference>
<evidence type="ECO:0008006" key="3">
    <source>
        <dbReference type="Google" id="ProtNLM"/>
    </source>
</evidence>
<dbReference type="OrthoDB" id="9804993at2"/>
<dbReference type="SUPFAM" id="SSF53474">
    <property type="entry name" value="alpha/beta-Hydrolases"/>
    <property type="match status" value="1"/>
</dbReference>
<protein>
    <recommendedName>
        <fullName evidence="3">Alpha/beta hydrolase family protein</fullName>
    </recommendedName>
</protein>
<proteinExistence type="predicted"/>